<comment type="caution">
    <text evidence="2">The sequence shown here is derived from an EMBL/GenBank/DDBJ whole genome shotgun (WGS) entry which is preliminary data.</text>
</comment>
<feature type="compositionally biased region" description="Polar residues" evidence="1">
    <location>
        <begin position="86"/>
        <end position="104"/>
    </location>
</feature>
<organism evidence="2 3">
    <name type="scientific">Crenichthys baileyi</name>
    <name type="common">White River springfish</name>
    <dbReference type="NCBI Taxonomy" id="28760"/>
    <lineage>
        <taxon>Eukaryota</taxon>
        <taxon>Metazoa</taxon>
        <taxon>Chordata</taxon>
        <taxon>Craniata</taxon>
        <taxon>Vertebrata</taxon>
        <taxon>Euteleostomi</taxon>
        <taxon>Actinopterygii</taxon>
        <taxon>Neopterygii</taxon>
        <taxon>Teleostei</taxon>
        <taxon>Neoteleostei</taxon>
        <taxon>Acanthomorphata</taxon>
        <taxon>Ovalentaria</taxon>
        <taxon>Atherinomorphae</taxon>
        <taxon>Cyprinodontiformes</taxon>
        <taxon>Goodeidae</taxon>
        <taxon>Crenichthys</taxon>
    </lineage>
</organism>
<accession>A0AAV9RCR9</accession>
<gene>
    <name evidence="2" type="ORF">CRENBAI_019655</name>
</gene>
<reference evidence="2 3" key="1">
    <citation type="submission" date="2021-06" db="EMBL/GenBank/DDBJ databases">
        <authorList>
            <person name="Palmer J.M."/>
        </authorList>
    </citation>
    <scope>NUCLEOTIDE SEQUENCE [LARGE SCALE GENOMIC DNA]</scope>
    <source>
        <strain evidence="2 3">MEX-2019</strain>
        <tissue evidence="2">Muscle</tissue>
    </source>
</reference>
<dbReference type="AlphaFoldDB" id="A0AAV9RCR9"/>
<dbReference type="EMBL" id="JAHHUM010002067">
    <property type="protein sequence ID" value="KAK5606525.1"/>
    <property type="molecule type" value="Genomic_DNA"/>
</dbReference>
<evidence type="ECO:0000313" key="2">
    <source>
        <dbReference type="EMBL" id="KAK5606525.1"/>
    </source>
</evidence>
<evidence type="ECO:0000313" key="3">
    <source>
        <dbReference type="Proteomes" id="UP001311232"/>
    </source>
</evidence>
<dbReference type="Proteomes" id="UP001311232">
    <property type="component" value="Unassembled WGS sequence"/>
</dbReference>
<proteinExistence type="predicted"/>
<sequence>MADQERSHELENHIELQWRGGWRREQEISSLKRRFLPGPFVTRPQLRGESEDQGKNPSSPRASLGGCLLFPAFSMVSWERSPGGEAQSQDRSFAVNQKGIQPQTDHPIIMQKLSVRASRGQPTAP</sequence>
<feature type="region of interest" description="Disordered" evidence="1">
    <location>
        <begin position="39"/>
        <end position="64"/>
    </location>
</feature>
<feature type="region of interest" description="Disordered" evidence="1">
    <location>
        <begin position="80"/>
        <end position="125"/>
    </location>
</feature>
<evidence type="ECO:0000256" key="1">
    <source>
        <dbReference type="SAM" id="MobiDB-lite"/>
    </source>
</evidence>
<name>A0AAV9RCR9_9TELE</name>
<protein>
    <submittedName>
        <fullName evidence="2">Uncharacterized protein</fullName>
    </submittedName>
</protein>
<keyword evidence="3" id="KW-1185">Reference proteome</keyword>